<dbReference type="InterPro" id="IPR050228">
    <property type="entry name" value="Carboxylesterase_BioH"/>
</dbReference>
<dbReference type="Gene3D" id="3.40.50.1820">
    <property type="entry name" value="alpha/beta hydrolase"/>
    <property type="match status" value="1"/>
</dbReference>
<keyword evidence="3" id="KW-1185">Reference proteome</keyword>
<gene>
    <name evidence="2" type="ORF">GCM10023209_05580</name>
</gene>
<evidence type="ECO:0000313" key="3">
    <source>
        <dbReference type="Proteomes" id="UP001499910"/>
    </source>
</evidence>
<dbReference type="RefSeq" id="WP_259546796.1">
    <property type="nucleotide sequence ID" value="NZ_BAABHW010000001.1"/>
</dbReference>
<evidence type="ECO:0000313" key="2">
    <source>
        <dbReference type="EMBL" id="GAA5066701.1"/>
    </source>
</evidence>
<dbReference type="GO" id="GO:0016787">
    <property type="term" value="F:hydrolase activity"/>
    <property type="evidence" value="ECO:0007669"/>
    <property type="project" value="UniProtKB-KW"/>
</dbReference>
<dbReference type="PANTHER" id="PTHR43194">
    <property type="entry name" value="HYDROLASE ALPHA/BETA FOLD FAMILY"/>
    <property type="match status" value="1"/>
</dbReference>
<dbReference type="InterPro" id="IPR029058">
    <property type="entry name" value="AB_hydrolase_fold"/>
</dbReference>
<dbReference type="Pfam" id="PF12697">
    <property type="entry name" value="Abhydrolase_6"/>
    <property type="match status" value="1"/>
</dbReference>
<keyword evidence="2" id="KW-0378">Hydrolase</keyword>
<dbReference type="EMBL" id="BAABHW010000001">
    <property type="protein sequence ID" value="GAA5066701.1"/>
    <property type="molecule type" value="Genomic_DNA"/>
</dbReference>
<proteinExistence type="predicted"/>
<accession>A0ABP9KVK7</accession>
<dbReference type="InterPro" id="IPR000073">
    <property type="entry name" value="AB_hydrolase_1"/>
</dbReference>
<comment type="caution">
    <text evidence="2">The sequence shown here is derived from an EMBL/GenBank/DDBJ whole genome shotgun (WGS) entry which is preliminary data.</text>
</comment>
<feature type="domain" description="AB hydrolase-1" evidence="1">
    <location>
        <begin position="5"/>
        <end position="211"/>
    </location>
</feature>
<name>A0ABP9KVK7_9RHOB</name>
<dbReference type="SUPFAM" id="SSF53474">
    <property type="entry name" value="alpha/beta-Hydrolases"/>
    <property type="match status" value="1"/>
</dbReference>
<sequence>MSDCVWLHGTGLNGLHWGPEAAGGLWPELPGHGAAPRAGGTVAAYAEALAPSLPSRFAIVGHSLGGMVAMALAARLPARCRALILVDVPLSLPDWMPKRLGVWTSPVFARFPGPVGFARMMARRTANEAARPAIRDRIKAMDRGGFQDAMVATARFDGRPLLSRLAMPVLCLLGRDSMLTGQMERRAYADLPNAELAEIDAGHMLPFDAPDTIDPIMTRFLEMHSCPRFYPFTA</sequence>
<dbReference type="PANTHER" id="PTHR43194:SF2">
    <property type="entry name" value="PEROXISOMAL MEMBRANE PROTEIN LPX1"/>
    <property type="match status" value="1"/>
</dbReference>
<evidence type="ECO:0000259" key="1">
    <source>
        <dbReference type="Pfam" id="PF12697"/>
    </source>
</evidence>
<protein>
    <submittedName>
        <fullName evidence="2">Alpha/beta hydrolase</fullName>
    </submittedName>
</protein>
<organism evidence="2 3">
    <name type="scientific">[Roseibacterium] beibuensis</name>
    <dbReference type="NCBI Taxonomy" id="1193142"/>
    <lineage>
        <taxon>Bacteria</taxon>
        <taxon>Pseudomonadati</taxon>
        <taxon>Pseudomonadota</taxon>
        <taxon>Alphaproteobacteria</taxon>
        <taxon>Rhodobacterales</taxon>
        <taxon>Roseobacteraceae</taxon>
        <taxon>Roseicyclus</taxon>
    </lineage>
</organism>
<dbReference type="Proteomes" id="UP001499910">
    <property type="component" value="Unassembled WGS sequence"/>
</dbReference>
<reference evidence="3" key="1">
    <citation type="journal article" date="2019" name="Int. J. Syst. Evol. Microbiol.">
        <title>The Global Catalogue of Microorganisms (GCM) 10K type strain sequencing project: providing services to taxonomists for standard genome sequencing and annotation.</title>
        <authorList>
            <consortium name="The Broad Institute Genomics Platform"/>
            <consortium name="The Broad Institute Genome Sequencing Center for Infectious Disease"/>
            <person name="Wu L."/>
            <person name="Ma J."/>
        </authorList>
    </citation>
    <scope>NUCLEOTIDE SEQUENCE [LARGE SCALE GENOMIC DNA]</scope>
    <source>
        <strain evidence="3">JCM 18015</strain>
    </source>
</reference>